<proteinExistence type="inferred from homology"/>
<dbReference type="Gramene" id="EOY14955">
    <property type="protein sequence ID" value="EOY14955"/>
    <property type="gene ID" value="TCM_034176"/>
</dbReference>
<dbReference type="InterPro" id="IPR002401">
    <property type="entry name" value="Cyt_P450_E_grp-I"/>
</dbReference>
<evidence type="ECO:0000313" key="12">
    <source>
        <dbReference type="EMBL" id="EOY14955.1"/>
    </source>
</evidence>
<evidence type="ECO:0000256" key="11">
    <source>
        <dbReference type="ARBA" id="ARBA00023136"/>
    </source>
</evidence>
<organism evidence="12 13">
    <name type="scientific">Theobroma cacao</name>
    <name type="common">Cacao</name>
    <name type="synonym">Cocoa</name>
    <dbReference type="NCBI Taxonomy" id="3641"/>
    <lineage>
        <taxon>Eukaryota</taxon>
        <taxon>Viridiplantae</taxon>
        <taxon>Streptophyta</taxon>
        <taxon>Embryophyta</taxon>
        <taxon>Tracheophyta</taxon>
        <taxon>Spermatophyta</taxon>
        <taxon>Magnoliopsida</taxon>
        <taxon>eudicotyledons</taxon>
        <taxon>Gunneridae</taxon>
        <taxon>Pentapetalae</taxon>
        <taxon>rosids</taxon>
        <taxon>malvids</taxon>
        <taxon>Malvales</taxon>
        <taxon>Malvaceae</taxon>
        <taxon>Byttnerioideae</taxon>
        <taxon>Theobroma</taxon>
    </lineage>
</organism>
<dbReference type="eggNOG" id="KOG0156">
    <property type="taxonomic scope" value="Eukaryota"/>
</dbReference>
<name>A0A061FC86_THECC</name>
<keyword evidence="8" id="KW-0560">Oxidoreductase</keyword>
<keyword evidence="7" id="KW-1133">Transmembrane helix</keyword>
<dbReference type="InParanoid" id="A0A061FC86"/>
<dbReference type="PANTHER" id="PTHR47955">
    <property type="entry name" value="CYTOCHROME P450 FAMILY 71 PROTEIN"/>
    <property type="match status" value="1"/>
</dbReference>
<dbReference type="GO" id="GO:0016020">
    <property type="term" value="C:membrane"/>
    <property type="evidence" value="ECO:0007669"/>
    <property type="project" value="UniProtKB-SubCell"/>
</dbReference>
<dbReference type="InterPro" id="IPR036396">
    <property type="entry name" value="Cyt_P450_sf"/>
</dbReference>
<dbReference type="Gene3D" id="1.10.630.10">
    <property type="entry name" value="Cytochrome P450"/>
    <property type="match status" value="1"/>
</dbReference>
<comment type="cofactor">
    <cofactor evidence="1">
        <name>heme</name>
        <dbReference type="ChEBI" id="CHEBI:30413"/>
    </cofactor>
</comment>
<dbReference type="SUPFAM" id="SSF48264">
    <property type="entry name" value="Cytochrome P450"/>
    <property type="match status" value="1"/>
</dbReference>
<evidence type="ECO:0000256" key="10">
    <source>
        <dbReference type="ARBA" id="ARBA00023033"/>
    </source>
</evidence>
<dbReference type="PANTHER" id="PTHR47955:SF22">
    <property type="entry name" value="CYTOCHROME P450 83B1-LIKE"/>
    <property type="match status" value="1"/>
</dbReference>
<evidence type="ECO:0000256" key="5">
    <source>
        <dbReference type="ARBA" id="ARBA00022692"/>
    </source>
</evidence>
<dbReference type="GO" id="GO:0016705">
    <property type="term" value="F:oxidoreductase activity, acting on paired donors, with incorporation or reduction of molecular oxygen"/>
    <property type="evidence" value="ECO:0007669"/>
    <property type="project" value="InterPro"/>
</dbReference>
<keyword evidence="6" id="KW-0479">Metal-binding</keyword>
<dbReference type="InterPro" id="IPR001128">
    <property type="entry name" value="Cyt_P450"/>
</dbReference>
<dbReference type="Pfam" id="PF00067">
    <property type="entry name" value="p450"/>
    <property type="match status" value="1"/>
</dbReference>
<evidence type="ECO:0000256" key="9">
    <source>
        <dbReference type="ARBA" id="ARBA00023004"/>
    </source>
</evidence>
<reference evidence="12 13" key="1">
    <citation type="journal article" date="2013" name="Genome Biol.">
        <title>The genome sequence of the most widely cultivated cacao type and its use to identify candidate genes regulating pod color.</title>
        <authorList>
            <person name="Motamayor J.C."/>
            <person name="Mockaitis K."/>
            <person name="Schmutz J."/>
            <person name="Haiminen N."/>
            <person name="Iii D.L."/>
            <person name="Cornejo O."/>
            <person name="Findley S.D."/>
            <person name="Zheng P."/>
            <person name="Utro F."/>
            <person name="Royaert S."/>
            <person name="Saski C."/>
            <person name="Jenkins J."/>
            <person name="Podicheti R."/>
            <person name="Zhao M."/>
            <person name="Scheffler B.E."/>
            <person name="Stack J.C."/>
            <person name="Feltus F.A."/>
            <person name="Mustiga G.M."/>
            <person name="Amores F."/>
            <person name="Phillips W."/>
            <person name="Marelli J.P."/>
            <person name="May G.D."/>
            <person name="Shapiro H."/>
            <person name="Ma J."/>
            <person name="Bustamante C.D."/>
            <person name="Schnell R.J."/>
            <person name="Main D."/>
            <person name="Gilbert D."/>
            <person name="Parida L."/>
            <person name="Kuhn D.N."/>
        </authorList>
    </citation>
    <scope>NUCLEOTIDE SEQUENCE [LARGE SCALE GENOMIC DNA]</scope>
    <source>
        <strain evidence="13">cv. Matina 1-6</strain>
    </source>
</reference>
<dbReference type="PRINTS" id="PR00463">
    <property type="entry name" value="EP450I"/>
</dbReference>
<dbReference type="OMA" id="HETEAML"/>
<sequence length="225" mass="25830">MLVLLFFVFALPSLFLFILLKHRNNGNILLPPGPPGLPLIGHLHMQMLDNSAPRILLWKLSQKYGSLMSLRLGFWLTLVVSSAKMAKEVMKTHGLDFCNRPALRGMQKLSYNGSDLAFSPYNVYWREMRKICVVHPFNSNRVQLFRLIREDEVARLIAKISKLSVNFKTINLSEATMSLTSTIICRVGFGKRYEEEGAERNRFLELLNESQALFASFYILTIFLI</sequence>
<comment type="subcellular location">
    <subcellularLocation>
        <location evidence="2">Membrane</location>
        <topology evidence="2">Single-pass membrane protein</topology>
    </subcellularLocation>
</comment>
<keyword evidence="9" id="KW-0408">Iron</keyword>
<evidence type="ECO:0000313" key="13">
    <source>
        <dbReference type="Proteomes" id="UP000026915"/>
    </source>
</evidence>
<dbReference type="AlphaFoldDB" id="A0A061FC86"/>
<keyword evidence="4" id="KW-0349">Heme</keyword>
<dbReference type="Proteomes" id="UP000026915">
    <property type="component" value="Chromosome 8"/>
</dbReference>
<comment type="similarity">
    <text evidence="3">Belongs to the cytochrome P450 family.</text>
</comment>
<evidence type="ECO:0000256" key="4">
    <source>
        <dbReference type="ARBA" id="ARBA00022617"/>
    </source>
</evidence>
<dbReference type="GO" id="GO:0004497">
    <property type="term" value="F:monooxygenase activity"/>
    <property type="evidence" value="ECO:0007669"/>
    <property type="project" value="UniProtKB-KW"/>
</dbReference>
<dbReference type="EMBL" id="CM001886">
    <property type="protein sequence ID" value="EOY14955.1"/>
    <property type="molecule type" value="Genomic_DNA"/>
</dbReference>
<keyword evidence="11" id="KW-0472">Membrane</keyword>
<keyword evidence="5" id="KW-0812">Transmembrane</keyword>
<accession>A0A061FC86</accession>
<dbReference type="GO" id="GO:0005506">
    <property type="term" value="F:iron ion binding"/>
    <property type="evidence" value="ECO:0007669"/>
    <property type="project" value="InterPro"/>
</dbReference>
<keyword evidence="10" id="KW-0503">Monooxygenase</keyword>
<protein>
    <submittedName>
        <fullName evidence="12">Cytochrome P450, putative</fullName>
    </submittedName>
</protein>
<evidence type="ECO:0000256" key="6">
    <source>
        <dbReference type="ARBA" id="ARBA00022723"/>
    </source>
</evidence>
<dbReference type="HOGENOM" id="CLU_001570_26_3_1"/>
<evidence type="ECO:0000256" key="1">
    <source>
        <dbReference type="ARBA" id="ARBA00001971"/>
    </source>
</evidence>
<evidence type="ECO:0000256" key="2">
    <source>
        <dbReference type="ARBA" id="ARBA00004167"/>
    </source>
</evidence>
<evidence type="ECO:0000256" key="3">
    <source>
        <dbReference type="ARBA" id="ARBA00010617"/>
    </source>
</evidence>
<keyword evidence="13" id="KW-1185">Reference proteome</keyword>
<dbReference type="GO" id="GO:0020037">
    <property type="term" value="F:heme binding"/>
    <property type="evidence" value="ECO:0007669"/>
    <property type="project" value="InterPro"/>
</dbReference>
<evidence type="ECO:0000256" key="7">
    <source>
        <dbReference type="ARBA" id="ARBA00022989"/>
    </source>
</evidence>
<gene>
    <name evidence="12" type="ORF">TCM_034176</name>
</gene>
<evidence type="ECO:0000256" key="8">
    <source>
        <dbReference type="ARBA" id="ARBA00023002"/>
    </source>
</evidence>